<dbReference type="InterPro" id="IPR003644">
    <property type="entry name" value="Calx_beta"/>
</dbReference>
<feature type="domain" description="Calx-beta" evidence="7">
    <location>
        <begin position="687"/>
        <end position="787"/>
    </location>
</feature>
<feature type="region of interest" description="Disordered" evidence="6">
    <location>
        <begin position="1930"/>
        <end position="1992"/>
    </location>
</feature>
<keyword evidence="4" id="KW-0677">Repeat</keyword>
<dbReference type="InterPro" id="IPR015943">
    <property type="entry name" value="WD40/YVTN_repeat-like_dom_sf"/>
</dbReference>
<dbReference type="InterPro" id="IPR038081">
    <property type="entry name" value="CalX-like_sf"/>
</dbReference>
<dbReference type="InterPro" id="IPR029058">
    <property type="entry name" value="AB_hydrolase_fold"/>
</dbReference>
<evidence type="ECO:0000256" key="6">
    <source>
        <dbReference type="SAM" id="MobiDB-lite"/>
    </source>
</evidence>
<dbReference type="PROSITE" id="PS00330">
    <property type="entry name" value="HEMOLYSIN_CALCIUM"/>
    <property type="match status" value="1"/>
</dbReference>
<dbReference type="PANTHER" id="PTHR38340:SF1">
    <property type="entry name" value="S-LAYER PROTEIN"/>
    <property type="match status" value="1"/>
</dbReference>
<dbReference type="InterPro" id="IPR011042">
    <property type="entry name" value="6-blade_b-propeller_TolB-like"/>
</dbReference>
<feature type="region of interest" description="Disordered" evidence="6">
    <location>
        <begin position="1882"/>
        <end position="1908"/>
    </location>
</feature>
<evidence type="ECO:0000256" key="5">
    <source>
        <dbReference type="ARBA" id="ARBA00022837"/>
    </source>
</evidence>
<name>A0ABR8EMB9_9CYAN</name>
<feature type="region of interest" description="Disordered" evidence="6">
    <location>
        <begin position="1433"/>
        <end position="1453"/>
    </location>
</feature>
<comment type="caution">
    <text evidence="8">The sequence shown here is derived from an EMBL/GenBank/DDBJ whole genome shotgun (WGS) entry which is preliminary data.</text>
</comment>
<dbReference type="SUPFAM" id="SSF141072">
    <property type="entry name" value="CalX-like"/>
    <property type="match status" value="2"/>
</dbReference>
<evidence type="ECO:0000256" key="1">
    <source>
        <dbReference type="ARBA" id="ARBA00004613"/>
    </source>
</evidence>
<dbReference type="Pfam" id="PF02450">
    <property type="entry name" value="LCAT"/>
    <property type="match status" value="1"/>
</dbReference>
<dbReference type="InterPro" id="IPR011049">
    <property type="entry name" value="Serralysin-like_metalloprot_C"/>
</dbReference>
<dbReference type="SUPFAM" id="SSF82171">
    <property type="entry name" value="DPP6 N-terminal domain-like"/>
    <property type="match status" value="1"/>
</dbReference>
<dbReference type="SUPFAM" id="SSF53474">
    <property type="entry name" value="alpha/beta-Hydrolases"/>
    <property type="match status" value="1"/>
</dbReference>
<feature type="domain" description="Calx-beta" evidence="7">
    <location>
        <begin position="576"/>
        <end position="675"/>
    </location>
</feature>
<dbReference type="SMART" id="SM00237">
    <property type="entry name" value="Calx_beta"/>
    <property type="match status" value="2"/>
</dbReference>
<dbReference type="InterPro" id="IPR001343">
    <property type="entry name" value="Hemolysn_Ca-bd"/>
</dbReference>
<gene>
    <name evidence="8" type="ORF">H6G72_23300</name>
</gene>
<dbReference type="RefSeq" id="WP_190880005.1">
    <property type="nucleotide sequence ID" value="NZ_JACJSK010000045.1"/>
</dbReference>
<feature type="compositionally biased region" description="Polar residues" evidence="6">
    <location>
        <begin position="1440"/>
        <end position="1453"/>
    </location>
</feature>
<protein>
    <submittedName>
        <fullName evidence="8">PD40 domain-containing protein</fullName>
    </submittedName>
</protein>
<accession>A0ABR8EMB9</accession>
<keyword evidence="2" id="KW-0964">Secreted</keyword>
<dbReference type="InterPro" id="IPR011659">
    <property type="entry name" value="WD40"/>
</dbReference>
<dbReference type="Gene3D" id="2.60.40.2030">
    <property type="match status" value="2"/>
</dbReference>
<dbReference type="Gene3D" id="3.40.50.1820">
    <property type="entry name" value="alpha/beta hydrolase"/>
    <property type="match status" value="1"/>
</dbReference>
<dbReference type="PANTHER" id="PTHR38340">
    <property type="entry name" value="S-LAYER PROTEIN"/>
    <property type="match status" value="1"/>
</dbReference>
<evidence type="ECO:0000256" key="4">
    <source>
        <dbReference type="ARBA" id="ARBA00022737"/>
    </source>
</evidence>
<keyword evidence="5" id="KW-0106">Calcium</keyword>
<dbReference type="EMBL" id="JACJSK010000045">
    <property type="protein sequence ID" value="MBD2546707.1"/>
    <property type="molecule type" value="Genomic_DNA"/>
</dbReference>
<feature type="compositionally biased region" description="Low complexity" evidence="6">
    <location>
        <begin position="812"/>
        <end position="831"/>
    </location>
</feature>
<evidence type="ECO:0000313" key="9">
    <source>
        <dbReference type="Proteomes" id="UP000641954"/>
    </source>
</evidence>
<dbReference type="Proteomes" id="UP000641954">
    <property type="component" value="Unassembled WGS sequence"/>
</dbReference>
<comment type="subcellular location">
    <subcellularLocation>
        <location evidence="1">Secreted</location>
    </subcellularLocation>
</comment>
<evidence type="ECO:0000256" key="2">
    <source>
        <dbReference type="ARBA" id="ARBA00022525"/>
    </source>
</evidence>
<dbReference type="Gene3D" id="2.120.10.30">
    <property type="entry name" value="TolB, C-terminal domain"/>
    <property type="match status" value="1"/>
</dbReference>
<dbReference type="PRINTS" id="PR00313">
    <property type="entry name" value="CABNDNGRPT"/>
</dbReference>
<keyword evidence="3" id="KW-0732">Signal</keyword>
<evidence type="ECO:0000313" key="8">
    <source>
        <dbReference type="EMBL" id="MBD2546707.1"/>
    </source>
</evidence>
<organism evidence="8 9">
    <name type="scientific">Planktothricoides raciborskii FACHB-1370</name>
    <dbReference type="NCBI Taxonomy" id="2949576"/>
    <lineage>
        <taxon>Bacteria</taxon>
        <taxon>Bacillati</taxon>
        <taxon>Cyanobacteriota</taxon>
        <taxon>Cyanophyceae</taxon>
        <taxon>Oscillatoriophycideae</taxon>
        <taxon>Oscillatoriales</taxon>
        <taxon>Oscillatoriaceae</taxon>
        <taxon>Planktothricoides</taxon>
    </lineage>
</organism>
<dbReference type="Pfam" id="PF03160">
    <property type="entry name" value="Calx-beta"/>
    <property type="match status" value="2"/>
</dbReference>
<keyword evidence="9" id="KW-1185">Reference proteome</keyword>
<dbReference type="Gene3D" id="2.150.10.10">
    <property type="entry name" value="Serralysin-like metalloprotease, C-terminal"/>
    <property type="match status" value="5"/>
</dbReference>
<dbReference type="SUPFAM" id="SSF51120">
    <property type="entry name" value="beta-Roll"/>
    <property type="match status" value="3"/>
</dbReference>
<reference evidence="8 9" key="1">
    <citation type="journal article" date="2020" name="ISME J.">
        <title>Comparative genomics reveals insights into cyanobacterial evolution and habitat adaptation.</title>
        <authorList>
            <person name="Chen M.Y."/>
            <person name="Teng W.K."/>
            <person name="Zhao L."/>
            <person name="Hu C.X."/>
            <person name="Zhou Y.K."/>
            <person name="Han B.P."/>
            <person name="Song L.R."/>
            <person name="Shu W.S."/>
        </authorList>
    </citation>
    <scope>NUCLEOTIDE SEQUENCE [LARGE SCALE GENOMIC DNA]</scope>
    <source>
        <strain evidence="8 9">FACHB-1370</strain>
    </source>
</reference>
<feature type="region of interest" description="Disordered" evidence="6">
    <location>
        <begin position="807"/>
        <end position="831"/>
    </location>
</feature>
<feature type="region of interest" description="Disordered" evidence="6">
    <location>
        <begin position="410"/>
        <end position="429"/>
    </location>
</feature>
<dbReference type="InterPro" id="IPR018511">
    <property type="entry name" value="Hemolysin-typ_Ca-bd_CS"/>
</dbReference>
<dbReference type="Pfam" id="PF07676">
    <property type="entry name" value="PD40"/>
    <property type="match status" value="3"/>
</dbReference>
<dbReference type="InterPro" id="IPR050557">
    <property type="entry name" value="RTX_toxin/Mannuronan_C5-epim"/>
</dbReference>
<sequence>MTTQQTLEQALEQAKQRLGQFATDPEFLSKMQVAFGDAWEPNQGITFAQAWQTADFSIIPPIEIRPAADINGASGAYAGATNTIYISAEFLSQNATNLETVTRVVLEEIGHAVDWQLNEYDTPGDEGAIFSALASGAVLSEAQLAQLRLEDDTAVVNLDQQTLNAEKADPVITRVSVASDGTQANDWSGIDSSMSGDGRYVAFYSPANNQVAGDTNGADCFVHDRQTGQTTRVSIASDGTQANDVSYYPTISADGRYVAFESLASNLVAGDTNNKEDIFVYDRVTGQTKRVSVASDGTQGNFSSNYRPTLSADGRYVAFNSLASNLVAGDTNGQQDVFLHDTVMGDTTRVSVASDGSQGNGVSNASSISGDGRYVVFSSTASNLVAGDTNGCEDIFVHDRQTGQTTRVSIASDGTQGNGSSGGISDASSISSDGRYVAFSSAASNLVAGDTNGSKDIFVHDRQTGQTTRVSVASDSTQGNGDSETPFISGDGRYVAFSSAASNLVAGDTNGSKDIFLHDLQTGQTTRANIASNSTQANGDSYAPTLSSDGKYLAFSSLASNLVSGDTNGYRDAFFADISNQSTSTTLSITDVQLPEGSSSNPNGVIFPVTLSSPSTEIVTVSYATADDTAKAGEDYTTTSGTLTFNPGETEKTITVPIIGDTEVEANETFKVTLSNPTGATLADSEAIGTITNDDANGLSITDVQLPEGNSSNPNGVIFPVTLSSPSTEIVTVSYATADDTAKAGEDYKANTDTLTFQPGETEKAISVWVNGDTTVEPNETFKVTLSNAVGVSIADGEGIATLTNDDTASSTPQQPVTPIQPVTPTQPGTPIQPVSSTITPVLPSLTLGNNGLGNDGQEPKPKNPDPLDFSNPNHTITYGHLMLKMVGDDTFTIDPKGFFGNNANVQIGLIPTQGEAFKPLITLLDGNISGYNGNIKADGSFQSSINGQDKRLFYGDLNIKPGKTETSEIEQLFSYDKPPLDIGGAEVSFDKLSFINPNQGSTDDAYLRVDCGIMLPEGFEGSANDFVQQAGLPVEESESVPGAFSQRSLSWETGTTLEQSRPDSLSFSQRLNFPPVPSSAADTAVLPQQPLLLEMSNSVTNGSAIQFRATPKNTQSPFPQRPLLIVPGIAGSFVNKDDTNAMRLWTLNRGLAPDRLQIDPIGGTYSKLISTLKNFGYKEGETLFAAPYDWRLPPFPDDDGKADGKISKISSGTIVDNTYEYGVDYLGYWLKKASETWAKNHQGNLPQSVDIIAHSTGGLVTRAYIQSDAYGGNFTSYDGKIGNLPKINNFIMAAVPNLGAPQAWNPMHDDWNGDFIAKNVLVKFPDASYKKLWTTTTSTNVTTTGGSPITDGKIIASGEKISGGGKDILAVPKKNEHGTVLKGQPFTREQTQDFIEQYVPTIRALSPTYPFIYQDGEKKSSADVEPAKENTFLKDLNGPSDNNQSDNNQTPSPWVQTIVKETKPTVIYGANQDTIVKVTQQDGGNPDIYSFLGQENIKYNNDPNQVGHWYQETKEPNTGDGTVPVASSFKPFERTKGVTTKDILTDHGGIVSNVEAQKVIVKTLMGMDIEDQLTAEDTKKITRPGLPRIEALSLTLDPVEGFVVDANGNRLGYSEATGPVTEIPNSTWFGDTDGFGFVSGEIATPVQLQLTGLGEDHYVDLTIQQGNQFGRIESTGFLAKGETKNLPVELTEVLPESPNNVNDTNLIIGTEDGDTLSGSEGDNIILGMSANDYLLASGSDNFLNGNKGDDILQGNYGNDILHGGQNEDAALGMEGDDQLYGDLGDDSLNGNQGNDYLEGNYGNDILHGGQNEDAALGMEGDDQLYGDLGNDDINGNQGDDWVEGGDGDDILHGGQNEDNLLGNAGADILYGDLGDDNINGNQGDDYLEGGDGYDTLHGGQNNDTLSGNTGADILYGDLGTDLLEGNEDADTLYGGADSDSLSGGDSDDVLEGGTGNDLLNGDEGNDILTGVDPTSSNPGSGEIDTLTGSEGNDTFVLGNGVQSFYTGNGDNDYAVITDFELDGDILQLQGTATNYRLAEVSTVVGHYTGIEGEQDILQTNAQIFRSANGTEDLIAVVQGVANLSLDSGAFSFV</sequence>
<proteinExistence type="predicted"/>
<dbReference type="Gene3D" id="2.130.10.10">
    <property type="entry name" value="YVTN repeat-like/Quinoprotein amine dehydrogenase"/>
    <property type="match status" value="1"/>
</dbReference>
<feature type="compositionally biased region" description="Polar residues" evidence="6">
    <location>
        <begin position="1899"/>
        <end position="1908"/>
    </location>
</feature>
<dbReference type="Pfam" id="PF00353">
    <property type="entry name" value="HemolysinCabind"/>
    <property type="match status" value="7"/>
</dbReference>
<evidence type="ECO:0000259" key="7">
    <source>
        <dbReference type="SMART" id="SM00237"/>
    </source>
</evidence>
<feature type="compositionally biased region" description="Low complexity" evidence="6">
    <location>
        <begin position="1935"/>
        <end position="1945"/>
    </location>
</feature>
<evidence type="ECO:0000256" key="3">
    <source>
        <dbReference type="ARBA" id="ARBA00022729"/>
    </source>
</evidence>
<dbReference type="InterPro" id="IPR003386">
    <property type="entry name" value="LACT/PDAT_acylTrfase"/>
</dbReference>
<feature type="region of interest" description="Disordered" evidence="6">
    <location>
        <begin position="846"/>
        <end position="871"/>
    </location>
</feature>